<accession>A0A0V1BP12</accession>
<dbReference type="AlphaFoldDB" id="A0A0V1BP12"/>
<sequence length="76" mass="8932">MKNMLIDKRWRGASKVQVQDATFRVAYPTYVSRRLTLRAQFLSFMQIEPLENCFHISSAPCKAVFYIKECNVKEDL</sequence>
<gene>
    <name evidence="1" type="ORF">T01_11738</name>
</gene>
<dbReference type="EMBL" id="JYDH01000024">
    <property type="protein sequence ID" value="KRY38552.1"/>
    <property type="molecule type" value="Genomic_DNA"/>
</dbReference>
<reference evidence="1 2" key="1">
    <citation type="submission" date="2015-01" db="EMBL/GenBank/DDBJ databases">
        <title>Evolution of Trichinella species and genotypes.</title>
        <authorList>
            <person name="Korhonen P.K."/>
            <person name="Edoardo P."/>
            <person name="Giuseppe L.R."/>
            <person name="Gasser R.B."/>
        </authorList>
    </citation>
    <scope>NUCLEOTIDE SEQUENCE [LARGE SCALE GENOMIC DNA]</scope>
    <source>
        <strain evidence="1">ISS3</strain>
    </source>
</reference>
<organism evidence="1 2">
    <name type="scientific">Trichinella spiralis</name>
    <name type="common">Trichina worm</name>
    <dbReference type="NCBI Taxonomy" id="6334"/>
    <lineage>
        <taxon>Eukaryota</taxon>
        <taxon>Metazoa</taxon>
        <taxon>Ecdysozoa</taxon>
        <taxon>Nematoda</taxon>
        <taxon>Enoplea</taxon>
        <taxon>Dorylaimia</taxon>
        <taxon>Trichinellida</taxon>
        <taxon>Trichinellidae</taxon>
        <taxon>Trichinella</taxon>
    </lineage>
</organism>
<dbReference type="InParanoid" id="A0A0V1BP12"/>
<dbReference type="Proteomes" id="UP000054776">
    <property type="component" value="Unassembled WGS sequence"/>
</dbReference>
<name>A0A0V1BP12_TRISP</name>
<evidence type="ECO:0000313" key="2">
    <source>
        <dbReference type="Proteomes" id="UP000054776"/>
    </source>
</evidence>
<protein>
    <submittedName>
        <fullName evidence="1">Uncharacterized protein</fullName>
    </submittedName>
</protein>
<evidence type="ECO:0000313" key="1">
    <source>
        <dbReference type="EMBL" id="KRY38552.1"/>
    </source>
</evidence>
<keyword evidence="2" id="KW-1185">Reference proteome</keyword>
<comment type="caution">
    <text evidence="1">The sequence shown here is derived from an EMBL/GenBank/DDBJ whole genome shotgun (WGS) entry which is preliminary data.</text>
</comment>
<proteinExistence type="predicted"/>